<dbReference type="GO" id="GO:0005576">
    <property type="term" value="C:extracellular region"/>
    <property type="evidence" value="ECO:0007669"/>
    <property type="project" value="TreeGrafter"/>
</dbReference>
<dbReference type="Pfam" id="PF03422">
    <property type="entry name" value="CBM_6"/>
    <property type="match status" value="2"/>
</dbReference>
<protein>
    <recommendedName>
        <fullName evidence="5">CBM6 domain-containing protein</fullName>
    </recommendedName>
</protein>
<dbReference type="OrthoDB" id="9800955at2"/>
<sequence>MKKILYILLLAIGAPAFSQGYLHQDNQEIKDGNGNNVLLRGLGLGGWMIQEGYMLQTGAFAGPQHEIRQKITALIGEERTEAFYQSYRDNGITKRDIDSLKAWGFNSVRLPMHYNLYTLPIELEPVAGQDTWLDEGFTRTDQLLQWCEENEMYLILDMHATPGGQGVDANISDYDDSKPSLWDSAENRRKMVALWRRLADRYKNEQWIGAYDLINEPNWNFTGSNQNGCDEGSNIPLRQLMVDVTTAIREVDTNHMIIIEGNCWGNNYNGIFPLWDTNMALSFHKYWNNNSTGSIQGMLNFRSQYNVPIWLGESGENSNVWFRDAIALMEQNNIGWAFWPVKKVESIAGITDVTKTAAYQQLLNYWGGTGTAPTADEATATLMDLADKYKMENVKVKYDVLDAMFRQVTSTETLPYKNHPLPGKVYATEYDLGRYQYAYNDAEVATYHTDGGSYVAWNQGWSMRNDGVDIQACTDTETNGFQVGYTNAGEWLLYTLTNENATAYDIDIRYAGFGGSLHLEDENGRISEPVILASSGGYSTWSTVTINDIILKAGTSKLKLVIDGAGFNLNFIEFKNPVAAANADFKVVDATTNVLGDKIIITFNKPLQAGINFTQSSLSLKVNNTAVAITGYSDVAGNTFTLTPATAINANDVVLLSYAGTNIIATDATVQTAFTDKPVANRMGTILQIPGTIQAEAFYANNGLSLETTTDVGGGQNIGYTDVEDYLDYLVNINEASNYRIEYRTAGESQTGRIKLQLINATTQDIQTVTLNPTGAWQTWQTTVSTAQMPAGRYFMRILVDASGFNFNWVKFTPIASDDDADGVPNSLDLCANTPAGTVVDFNGCTLFTLAANNFTVLVADETCRSSNNGSIAVTSASNHNFVATLTGTASQTTNFTTTATLGNLAAGTYELCITLPEAPAYRQCFSVVIKEPRDLSVLSRVSNAERTVEVDLNGGNLYTITLNNQTFTTTRSTVSLSLNPGINNLEIKADNDCQGIYRQSITLSDTAVVYPNPVSGSNIVNVAMPLGKENISIEVYSTLGNRVYVKEYNPQNGMPTVDMSQLQGGIYIMKIVSGTYTSNVKIVKE</sequence>
<accession>A0A0A2MAQ4</accession>
<evidence type="ECO:0000259" key="5">
    <source>
        <dbReference type="PROSITE" id="PS51175"/>
    </source>
</evidence>
<feature type="chain" id="PRO_5002003065" description="CBM6 domain-containing protein" evidence="4">
    <location>
        <begin position="19"/>
        <end position="1086"/>
    </location>
</feature>
<name>A0A0A2MAQ4_9FLAO</name>
<evidence type="ECO:0000256" key="1">
    <source>
        <dbReference type="ARBA" id="ARBA00022729"/>
    </source>
</evidence>
<feature type="domain" description="CBM6" evidence="5">
    <location>
        <begin position="691"/>
        <end position="813"/>
    </location>
</feature>
<keyword evidence="2" id="KW-0378">Hydrolase</keyword>
<dbReference type="eggNOG" id="COG2730">
    <property type="taxonomic scope" value="Bacteria"/>
</dbReference>
<feature type="signal peptide" evidence="4">
    <location>
        <begin position="1"/>
        <end position="18"/>
    </location>
</feature>
<dbReference type="GO" id="GO:0005509">
    <property type="term" value="F:calcium ion binding"/>
    <property type="evidence" value="ECO:0007669"/>
    <property type="project" value="InterPro"/>
</dbReference>
<dbReference type="Proteomes" id="UP000030152">
    <property type="component" value="Unassembled WGS sequence"/>
</dbReference>
<evidence type="ECO:0000256" key="4">
    <source>
        <dbReference type="SAM" id="SignalP"/>
    </source>
</evidence>
<dbReference type="GO" id="GO:0009251">
    <property type="term" value="P:glucan catabolic process"/>
    <property type="evidence" value="ECO:0007669"/>
    <property type="project" value="TreeGrafter"/>
</dbReference>
<dbReference type="InterPro" id="IPR017853">
    <property type="entry name" value="GH"/>
</dbReference>
<dbReference type="CDD" id="cd04080">
    <property type="entry name" value="CBM6_cellulase-like"/>
    <property type="match status" value="2"/>
</dbReference>
<dbReference type="Pfam" id="PF18962">
    <property type="entry name" value="Por_Secre_tail"/>
    <property type="match status" value="1"/>
</dbReference>
<dbReference type="GO" id="GO:0008422">
    <property type="term" value="F:beta-glucosidase activity"/>
    <property type="evidence" value="ECO:0007669"/>
    <property type="project" value="TreeGrafter"/>
</dbReference>
<dbReference type="PANTHER" id="PTHR31297">
    <property type="entry name" value="GLUCAN ENDO-1,6-BETA-GLUCOSIDASE B"/>
    <property type="match status" value="1"/>
</dbReference>
<keyword evidence="3" id="KW-0326">Glycosidase</keyword>
<dbReference type="EMBL" id="JRLX01000001">
    <property type="protein sequence ID" value="KGO88696.1"/>
    <property type="molecule type" value="Genomic_DNA"/>
</dbReference>
<evidence type="ECO:0000313" key="7">
    <source>
        <dbReference type="Proteomes" id="UP000030152"/>
    </source>
</evidence>
<dbReference type="InterPro" id="IPR008979">
    <property type="entry name" value="Galactose-bd-like_sf"/>
</dbReference>
<dbReference type="InterPro" id="IPR006584">
    <property type="entry name" value="Cellulose-bd_IV"/>
</dbReference>
<keyword evidence="7" id="KW-1185">Reference proteome</keyword>
<dbReference type="GO" id="GO:0030246">
    <property type="term" value="F:carbohydrate binding"/>
    <property type="evidence" value="ECO:0007669"/>
    <property type="project" value="InterPro"/>
</dbReference>
<dbReference type="GO" id="GO:0009986">
    <property type="term" value="C:cell surface"/>
    <property type="evidence" value="ECO:0007669"/>
    <property type="project" value="TreeGrafter"/>
</dbReference>
<comment type="caution">
    <text evidence="6">The sequence shown here is derived from an EMBL/GenBank/DDBJ whole genome shotgun (WGS) entry which is preliminary data.</text>
</comment>
<dbReference type="eggNOG" id="COG0823">
    <property type="taxonomic scope" value="Bacteria"/>
</dbReference>
<dbReference type="AlphaFoldDB" id="A0A0A2MAQ4"/>
<dbReference type="InterPro" id="IPR026444">
    <property type="entry name" value="Secre_tail"/>
</dbReference>
<dbReference type="PANTHER" id="PTHR31297:SF13">
    <property type="entry name" value="PUTATIVE-RELATED"/>
    <property type="match status" value="1"/>
</dbReference>
<dbReference type="SUPFAM" id="SSF103647">
    <property type="entry name" value="TSP type-3 repeat"/>
    <property type="match status" value="1"/>
</dbReference>
<dbReference type="SUPFAM" id="SSF51445">
    <property type="entry name" value="(Trans)glycosidases"/>
    <property type="match status" value="1"/>
</dbReference>
<dbReference type="InterPro" id="IPR001547">
    <property type="entry name" value="Glyco_hydro_5"/>
</dbReference>
<proteinExistence type="predicted"/>
<dbReference type="Gene3D" id="3.20.20.80">
    <property type="entry name" value="Glycosidases"/>
    <property type="match status" value="1"/>
</dbReference>
<keyword evidence="1 4" id="KW-0732">Signal</keyword>
<evidence type="ECO:0000256" key="3">
    <source>
        <dbReference type="ARBA" id="ARBA00023295"/>
    </source>
</evidence>
<gene>
    <name evidence="6" type="ORF">Q765_02015</name>
</gene>
<dbReference type="InterPro" id="IPR050386">
    <property type="entry name" value="Glycosyl_hydrolase_5"/>
</dbReference>
<dbReference type="Pfam" id="PF00150">
    <property type="entry name" value="Cellulase"/>
    <property type="match status" value="1"/>
</dbReference>
<dbReference type="SUPFAM" id="SSF49785">
    <property type="entry name" value="Galactose-binding domain-like"/>
    <property type="match status" value="2"/>
</dbReference>
<dbReference type="RefSeq" id="WP_020211732.1">
    <property type="nucleotide sequence ID" value="NZ_JRLX01000001.1"/>
</dbReference>
<dbReference type="InterPro" id="IPR028974">
    <property type="entry name" value="TSP_type-3_rpt"/>
</dbReference>
<dbReference type="STRING" id="1121895.GCA_000378485_00607"/>
<feature type="domain" description="CBM6" evidence="5">
    <location>
        <begin position="433"/>
        <end position="575"/>
    </location>
</feature>
<reference evidence="6 7" key="1">
    <citation type="submission" date="2013-09" db="EMBL/GenBank/DDBJ databases">
        <authorList>
            <person name="Zeng Z."/>
            <person name="Chen C."/>
        </authorList>
    </citation>
    <scope>NUCLEOTIDE SEQUENCE [LARGE SCALE GENOMIC DNA]</scope>
    <source>
        <strain evidence="6 7">WB 3.3-2</strain>
    </source>
</reference>
<dbReference type="NCBIfam" id="TIGR04183">
    <property type="entry name" value="Por_Secre_tail"/>
    <property type="match status" value="1"/>
</dbReference>
<dbReference type="SMART" id="SM00606">
    <property type="entry name" value="CBD_IV"/>
    <property type="match status" value="2"/>
</dbReference>
<dbReference type="InterPro" id="IPR005084">
    <property type="entry name" value="CBM6"/>
</dbReference>
<dbReference type="Gene3D" id="2.60.120.260">
    <property type="entry name" value="Galactose-binding domain-like"/>
    <property type="match status" value="2"/>
</dbReference>
<dbReference type="PROSITE" id="PS51175">
    <property type="entry name" value="CBM6"/>
    <property type="match status" value="2"/>
</dbReference>
<evidence type="ECO:0000313" key="6">
    <source>
        <dbReference type="EMBL" id="KGO88696.1"/>
    </source>
</evidence>
<organism evidence="6 7">
    <name type="scientific">Flavobacterium rivuli WB 3.3-2 = DSM 21788</name>
    <dbReference type="NCBI Taxonomy" id="1121895"/>
    <lineage>
        <taxon>Bacteria</taxon>
        <taxon>Pseudomonadati</taxon>
        <taxon>Bacteroidota</taxon>
        <taxon>Flavobacteriia</taxon>
        <taxon>Flavobacteriales</taxon>
        <taxon>Flavobacteriaceae</taxon>
        <taxon>Flavobacterium</taxon>
    </lineage>
</organism>
<evidence type="ECO:0000256" key="2">
    <source>
        <dbReference type="ARBA" id="ARBA00022801"/>
    </source>
</evidence>